<feature type="transmembrane region" description="Helical" evidence="1">
    <location>
        <begin position="212"/>
        <end position="232"/>
    </location>
</feature>
<sequence length="373" mass="42828">MGVLRTVLALAVLVVHTEPTSRLQLTGGMAAVQCFFMISGFYMALILEKKYSGPGGYKLFISNRILRLYPIYLVVLACTFLASLASYWLLDNPGKLTLYFEYWGSIDWTSRLYLVLTNVFLLGQDALFFSQLNLSTGTFEFAPDFHTTSPECFRFLFVVQAWTLSLELMFYLIAPFIVCRRVPVIIAITAASLALRGFVANAFGLFEDPWSYRFFPFELAMFLLGTLAYKLYSRSPAESWVQSRWRIPVIAVFALFILFYTYVPLESIPRRWVFYSIAFFAIPYLFASTRYSKLDAKIGEYSYPIYISHMLVLYSTEPFLRKLHLENFKLIIVAVATFLVSAALIRWISEPLEKVRQNRVALAKKNRVAVAVQ</sequence>
<feature type="transmembrane region" description="Helical" evidence="1">
    <location>
        <begin position="68"/>
        <end position="90"/>
    </location>
</feature>
<organism evidence="3 4">
    <name type="scientific">Thalassoglobus neptunius</name>
    <dbReference type="NCBI Taxonomy" id="1938619"/>
    <lineage>
        <taxon>Bacteria</taxon>
        <taxon>Pseudomonadati</taxon>
        <taxon>Planctomycetota</taxon>
        <taxon>Planctomycetia</taxon>
        <taxon>Planctomycetales</taxon>
        <taxon>Planctomycetaceae</taxon>
        <taxon>Thalassoglobus</taxon>
    </lineage>
</organism>
<evidence type="ECO:0000313" key="3">
    <source>
        <dbReference type="EMBL" id="TWT56732.1"/>
    </source>
</evidence>
<feature type="transmembrane region" description="Helical" evidence="1">
    <location>
        <begin position="269"/>
        <end position="286"/>
    </location>
</feature>
<keyword evidence="3" id="KW-0012">Acyltransferase</keyword>
<dbReference type="GO" id="GO:0016020">
    <property type="term" value="C:membrane"/>
    <property type="evidence" value="ECO:0007669"/>
    <property type="project" value="TreeGrafter"/>
</dbReference>
<keyword evidence="4" id="KW-1185">Reference proteome</keyword>
<dbReference type="InterPro" id="IPR050879">
    <property type="entry name" value="Acyltransferase_3"/>
</dbReference>
<dbReference type="AlphaFoldDB" id="A0A5C5X3M3"/>
<feature type="transmembrane region" description="Helical" evidence="1">
    <location>
        <begin position="155"/>
        <end position="177"/>
    </location>
</feature>
<feature type="transmembrane region" description="Helical" evidence="1">
    <location>
        <begin position="27"/>
        <end position="47"/>
    </location>
</feature>
<dbReference type="Pfam" id="PF01757">
    <property type="entry name" value="Acyl_transf_3"/>
    <property type="match status" value="1"/>
</dbReference>
<dbReference type="Proteomes" id="UP000317243">
    <property type="component" value="Unassembled WGS sequence"/>
</dbReference>
<dbReference type="InterPro" id="IPR002656">
    <property type="entry name" value="Acyl_transf_3_dom"/>
</dbReference>
<protein>
    <submittedName>
        <fullName evidence="3">Acyltransferase family protein</fullName>
    </submittedName>
</protein>
<dbReference type="OrthoDB" id="9796461at2"/>
<feature type="transmembrane region" description="Helical" evidence="1">
    <location>
        <begin position="328"/>
        <end position="349"/>
    </location>
</feature>
<name>A0A5C5X3M3_9PLAN</name>
<evidence type="ECO:0000313" key="4">
    <source>
        <dbReference type="Proteomes" id="UP000317243"/>
    </source>
</evidence>
<dbReference type="PANTHER" id="PTHR23028:SF131">
    <property type="entry name" value="BLR2367 PROTEIN"/>
    <property type="match status" value="1"/>
</dbReference>
<reference evidence="3 4" key="1">
    <citation type="submission" date="2019-02" db="EMBL/GenBank/DDBJ databases">
        <title>Deep-cultivation of Planctomycetes and their phenomic and genomic characterization uncovers novel biology.</title>
        <authorList>
            <person name="Wiegand S."/>
            <person name="Jogler M."/>
            <person name="Boedeker C."/>
            <person name="Pinto D."/>
            <person name="Vollmers J."/>
            <person name="Rivas-Marin E."/>
            <person name="Kohn T."/>
            <person name="Peeters S.H."/>
            <person name="Heuer A."/>
            <person name="Rast P."/>
            <person name="Oberbeckmann S."/>
            <person name="Bunk B."/>
            <person name="Jeske O."/>
            <person name="Meyerdierks A."/>
            <person name="Storesund J.E."/>
            <person name="Kallscheuer N."/>
            <person name="Luecker S."/>
            <person name="Lage O.M."/>
            <person name="Pohl T."/>
            <person name="Merkel B.J."/>
            <person name="Hornburger P."/>
            <person name="Mueller R.-W."/>
            <person name="Bruemmer F."/>
            <person name="Labrenz M."/>
            <person name="Spormann A.M."/>
            <person name="Op Den Camp H."/>
            <person name="Overmann J."/>
            <person name="Amann R."/>
            <person name="Jetten M.S.M."/>
            <person name="Mascher T."/>
            <person name="Medema M.H."/>
            <person name="Devos D.P."/>
            <person name="Kaster A.-K."/>
            <person name="Ovreas L."/>
            <person name="Rohde M."/>
            <person name="Galperin M.Y."/>
            <person name="Jogler C."/>
        </authorList>
    </citation>
    <scope>NUCLEOTIDE SEQUENCE [LARGE SCALE GENOMIC DNA]</scope>
    <source>
        <strain evidence="3 4">KOR42</strain>
    </source>
</reference>
<dbReference type="RefSeq" id="WP_146506655.1">
    <property type="nucleotide sequence ID" value="NZ_SIHI01000001.1"/>
</dbReference>
<feature type="domain" description="Acyltransferase 3" evidence="2">
    <location>
        <begin position="3"/>
        <end position="345"/>
    </location>
</feature>
<dbReference type="GO" id="GO:0016747">
    <property type="term" value="F:acyltransferase activity, transferring groups other than amino-acyl groups"/>
    <property type="evidence" value="ECO:0007669"/>
    <property type="project" value="InterPro"/>
</dbReference>
<feature type="transmembrane region" description="Helical" evidence="1">
    <location>
        <begin position="184"/>
        <end position="206"/>
    </location>
</feature>
<dbReference type="GO" id="GO:0000271">
    <property type="term" value="P:polysaccharide biosynthetic process"/>
    <property type="evidence" value="ECO:0007669"/>
    <property type="project" value="TreeGrafter"/>
</dbReference>
<feature type="transmembrane region" description="Helical" evidence="1">
    <location>
        <begin position="244"/>
        <end position="263"/>
    </location>
</feature>
<keyword evidence="1" id="KW-1133">Transmembrane helix</keyword>
<dbReference type="PANTHER" id="PTHR23028">
    <property type="entry name" value="ACETYLTRANSFERASE"/>
    <property type="match status" value="1"/>
</dbReference>
<accession>A0A5C5X3M3</accession>
<evidence type="ECO:0000256" key="1">
    <source>
        <dbReference type="SAM" id="Phobius"/>
    </source>
</evidence>
<keyword evidence="1" id="KW-0812">Transmembrane</keyword>
<keyword evidence="3" id="KW-0808">Transferase</keyword>
<feature type="transmembrane region" description="Helical" evidence="1">
    <location>
        <begin position="298"/>
        <end position="316"/>
    </location>
</feature>
<gene>
    <name evidence="3" type="ORF">KOR42_00860</name>
</gene>
<comment type="caution">
    <text evidence="3">The sequence shown here is derived from an EMBL/GenBank/DDBJ whole genome shotgun (WGS) entry which is preliminary data.</text>
</comment>
<evidence type="ECO:0000259" key="2">
    <source>
        <dbReference type="Pfam" id="PF01757"/>
    </source>
</evidence>
<dbReference type="EMBL" id="SIHI01000001">
    <property type="protein sequence ID" value="TWT56732.1"/>
    <property type="molecule type" value="Genomic_DNA"/>
</dbReference>
<keyword evidence="1" id="KW-0472">Membrane</keyword>
<proteinExistence type="predicted"/>